<sequence>MKKLFISGALIFGSFVSAMPFRTTCNIVFNISDSYVQNATPQALEHTLNQLNFNACGEFPRSFTYYRS</sequence>
<accession>A0ABU6HPQ0</accession>
<name>A0ABU6HPQ0_9FLAO</name>
<dbReference type="EMBL" id="JAYLAA010000018">
    <property type="protein sequence ID" value="MEC3875016.1"/>
    <property type="molecule type" value="Genomic_DNA"/>
</dbReference>
<feature type="signal peptide" evidence="1">
    <location>
        <begin position="1"/>
        <end position="18"/>
    </location>
</feature>
<dbReference type="Proteomes" id="UP001348397">
    <property type="component" value="Unassembled WGS sequence"/>
</dbReference>
<feature type="chain" id="PRO_5045726339" evidence="1">
    <location>
        <begin position="19"/>
        <end position="68"/>
    </location>
</feature>
<evidence type="ECO:0000256" key="1">
    <source>
        <dbReference type="SAM" id="SignalP"/>
    </source>
</evidence>
<evidence type="ECO:0000313" key="3">
    <source>
        <dbReference type="Proteomes" id="UP001348397"/>
    </source>
</evidence>
<gene>
    <name evidence="2" type="ORF">SOP96_04750</name>
</gene>
<protein>
    <submittedName>
        <fullName evidence="2">Uncharacterized protein</fullName>
    </submittedName>
</protein>
<comment type="caution">
    <text evidence="2">The sequence shown here is derived from an EMBL/GenBank/DDBJ whole genome shotgun (WGS) entry which is preliminary data.</text>
</comment>
<evidence type="ECO:0000313" key="2">
    <source>
        <dbReference type="EMBL" id="MEC3875016.1"/>
    </source>
</evidence>
<organism evidence="2 3">
    <name type="scientific">Chryseobacterium salviniae</name>
    <dbReference type="NCBI Taxonomy" id="3101750"/>
    <lineage>
        <taxon>Bacteria</taxon>
        <taxon>Pseudomonadati</taxon>
        <taxon>Bacteroidota</taxon>
        <taxon>Flavobacteriia</taxon>
        <taxon>Flavobacteriales</taxon>
        <taxon>Weeksellaceae</taxon>
        <taxon>Chryseobacterium group</taxon>
        <taxon>Chryseobacterium</taxon>
    </lineage>
</organism>
<keyword evidence="1" id="KW-0732">Signal</keyword>
<proteinExistence type="predicted"/>
<keyword evidence="3" id="KW-1185">Reference proteome</keyword>
<dbReference type="RefSeq" id="WP_326319900.1">
    <property type="nucleotide sequence ID" value="NZ_JAYLAA010000018.1"/>
</dbReference>
<reference evidence="2 3" key="1">
    <citation type="submission" date="2024-01" db="EMBL/GenBank/DDBJ databases">
        <title>Chryseobacterium sp. T9W2-O.</title>
        <authorList>
            <person name="Maltman C."/>
        </authorList>
    </citation>
    <scope>NUCLEOTIDE SEQUENCE [LARGE SCALE GENOMIC DNA]</scope>
    <source>
        <strain evidence="2 3">T9W2-O</strain>
    </source>
</reference>